<comment type="caution">
    <text evidence="2">The sequence shown here is derived from an EMBL/GenBank/DDBJ whole genome shotgun (WGS) entry which is preliminary data.</text>
</comment>
<dbReference type="OrthoDB" id="10009520at2759"/>
<feature type="transmembrane region" description="Helical" evidence="1">
    <location>
        <begin position="63"/>
        <end position="81"/>
    </location>
</feature>
<proteinExistence type="predicted"/>
<name>A0A482VMT8_ASBVE</name>
<evidence type="ECO:0000313" key="2">
    <source>
        <dbReference type="EMBL" id="RZC33707.1"/>
    </source>
</evidence>
<accession>A0A482VMT8</accession>
<gene>
    <name evidence="2" type="ORF">BDFB_012096</name>
</gene>
<keyword evidence="1" id="KW-0472">Membrane</keyword>
<reference evidence="2 3" key="1">
    <citation type="submission" date="2017-03" db="EMBL/GenBank/DDBJ databases">
        <title>Genome of the blue death feigning beetle - Asbolus verrucosus.</title>
        <authorList>
            <person name="Rider S.D."/>
        </authorList>
    </citation>
    <scope>NUCLEOTIDE SEQUENCE [LARGE SCALE GENOMIC DNA]</scope>
    <source>
        <strain evidence="2">Butters</strain>
        <tissue evidence="2">Head and leg muscle</tissue>
    </source>
</reference>
<feature type="non-terminal residue" evidence="2">
    <location>
        <position position="1"/>
    </location>
</feature>
<keyword evidence="1" id="KW-0812">Transmembrane</keyword>
<evidence type="ECO:0000313" key="3">
    <source>
        <dbReference type="Proteomes" id="UP000292052"/>
    </source>
</evidence>
<protein>
    <submittedName>
        <fullName evidence="2">E3 ubiquitin-protein ligase RNF144A</fullName>
    </submittedName>
</protein>
<keyword evidence="1" id="KW-1133">Transmembrane helix</keyword>
<dbReference type="AlphaFoldDB" id="A0A482VMT8"/>
<sequence>IKAAHGVHGQVAKPYVNYVQLNNVIHRVFIVQIAQQIFAAIKAYHVKAMGKDWLKREKLKSQAYLLIQISSNAALCVMFLLKKMKADDFLLRHYDKGPCKNKLGHSRASVIWHRTQVIGIFAGFGILLLVASPLLLLAAPCIVCCKCRVCNAGTTKIDNEEDVPVEES</sequence>
<evidence type="ECO:0000256" key="1">
    <source>
        <dbReference type="SAM" id="Phobius"/>
    </source>
</evidence>
<feature type="transmembrane region" description="Helical" evidence="1">
    <location>
        <begin position="117"/>
        <end position="139"/>
    </location>
</feature>
<dbReference type="STRING" id="1661398.A0A482VMT8"/>
<keyword evidence="3" id="KW-1185">Reference proteome</keyword>
<organism evidence="2 3">
    <name type="scientific">Asbolus verrucosus</name>
    <name type="common">Desert ironclad beetle</name>
    <dbReference type="NCBI Taxonomy" id="1661398"/>
    <lineage>
        <taxon>Eukaryota</taxon>
        <taxon>Metazoa</taxon>
        <taxon>Ecdysozoa</taxon>
        <taxon>Arthropoda</taxon>
        <taxon>Hexapoda</taxon>
        <taxon>Insecta</taxon>
        <taxon>Pterygota</taxon>
        <taxon>Neoptera</taxon>
        <taxon>Endopterygota</taxon>
        <taxon>Coleoptera</taxon>
        <taxon>Polyphaga</taxon>
        <taxon>Cucujiformia</taxon>
        <taxon>Tenebrionidae</taxon>
        <taxon>Pimeliinae</taxon>
        <taxon>Asbolus</taxon>
    </lineage>
</organism>
<dbReference type="Proteomes" id="UP000292052">
    <property type="component" value="Unassembled WGS sequence"/>
</dbReference>
<dbReference type="EMBL" id="QDEB01086611">
    <property type="protein sequence ID" value="RZC33707.1"/>
    <property type="molecule type" value="Genomic_DNA"/>
</dbReference>